<proteinExistence type="predicted"/>
<reference evidence="2 3" key="1">
    <citation type="submission" date="2018-10" db="EMBL/GenBank/DDBJ databases">
        <title>Genomic Encyclopedia of Archaeal and Bacterial Type Strains, Phase II (KMG-II): from individual species to whole genera.</title>
        <authorList>
            <person name="Goeker M."/>
        </authorList>
    </citation>
    <scope>NUCLEOTIDE SEQUENCE [LARGE SCALE GENOMIC DNA]</scope>
    <source>
        <strain evidence="2 3">DSM 25230</strain>
    </source>
</reference>
<name>A0A495ECP5_9FLAO</name>
<feature type="signal peptide" evidence="1">
    <location>
        <begin position="1"/>
        <end position="20"/>
    </location>
</feature>
<gene>
    <name evidence="2" type="ORF">CLV91_0720</name>
</gene>
<evidence type="ECO:0008006" key="4">
    <source>
        <dbReference type="Google" id="ProtNLM"/>
    </source>
</evidence>
<keyword evidence="1" id="KW-0732">Signal</keyword>
<evidence type="ECO:0000313" key="3">
    <source>
        <dbReference type="Proteomes" id="UP000269412"/>
    </source>
</evidence>
<dbReference type="RefSeq" id="WP_121064040.1">
    <property type="nucleotide sequence ID" value="NZ_RBIQ01000007.1"/>
</dbReference>
<dbReference type="OrthoDB" id="1403331at2"/>
<feature type="chain" id="PRO_5019718399" description="6-bladed beta-propeller protein" evidence="1">
    <location>
        <begin position="21"/>
        <end position="516"/>
    </location>
</feature>
<evidence type="ECO:0000256" key="1">
    <source>
        <dbReference type="SAM" id="SignalP"/>
    </source>
</evidence>
<keyword evidence="3" id="KW-1185">Reference proteome</keyword>
<dbReference type="EMBL" id="RBIQ01000007">
    <property type="protein sequence ID" value="RKR14642.1"/>
    <property type="molecule type" value="Genomic_DNA"/>
</dbReference>
<dbReference type="Proteomes" id="UP000269412">
    <property type="component" value="Unassembled WGS sequence"/>
</dbReference>
<protein>
    <recommendedName>
        <fullName evidence="4">6-bladed beta-propeller protein</fullName>
    </recommendedName>
</protein>
<accession>A0A495ECP5</accession>
<organism evidence="2 3">
    <name type="scientific">Maribacter vaceletii</name>
    <dbReference type="NCBI Taxonomy" id="1206816"/>
    <lineage>
        <taxon>Bacteria</taxon>
        <taxon>Pseudomonadati</taxon>
        <taxon>Bacteroidota</taxon>
        <taxon>Flavobacteriia</taxon>
        <taxon>Flavobacteriales</taxon>
        <taxon>Flavobacteriaceae</taxon>
        <taxon>Maribacter</taxon>
    </lineage>
</organism>
<comment type="caution">
    <text evidence="2">The sequence shown here is derived from an EMBL/GenBank/DDBJ whole genome shotgun (WGS) entry which is preliminary data.</text>
</comment>
<sequence length="516" mass="60167">MYKKTIFVLLLICSFSFVKAQEIPVNYSLGKNYNDRYKYSTVLSFNNDAKDQSIIVRKYYGGVLLKAKGHFIEIYDADLNLVQDYNYKYSAMHMVDGFVRNGQLYLLELKYDYRKEAYDYIIHQSPLDDFNFTERVLLSIPSKEVSNPLAVNKYNRNFSNGFSTAVHFNDKKTAFAITVQHRDRKKVIYDMHLFGTDLKKHITYDFTTATEEKNYAFENIEIAPDYKTVYFSGKAYFKKRRFDVKERRFQYEVVRVTNEAHKIQEFNDAGKYPESLKPIRIGENLIVVGFYADRKDNRYNGLCYYKLHGSSLDIQSKKYNAFSEQFMVDKFGREVDAEIKNLIFKNIHITPQNDLLFSAEEYFVTKGMDANSTGTRLEVERFHYNDIVCAKLNAEGTMVWARNINKAEVTQGDAAYASYTAYGKEDTMFFFINSGENPQKMSNNRILFKQGFSRNPNLFVIQVTPSGDLSYKKLVDDKDVRLPIMVSRPLINSADNELLFYAKRGNRKQLVKVVVE</sequence>
<dbReference type="AlphaFoldDB" id="A0A495ECP5"/>
<evidence type="ECO:0000313" key="2">
    <source>
        <dbReference type="EMBL" id="RKR14642.1"/>
    </source>
</evidence>